<evidence type="ECO:0000256" key="9">
    <source>
        <dbReference type="ARBA" id="ARBA00023316"/>
    </source>
</evidence>
<evidence type="ECO:0000256" key="5">
    <source>
        <dbReference type="ARBA" id="ARBA00022960"/>
    </source>
</evidence>
<dbReference type="SUPFAM" id="SSF53756">
    <property type="entry name" value="UDP-Glycosyltransferase/glycogen phosphorylase"/>
    <property type="match status" value="1"/>
</dbReference>
<dbReference type="Pfam" id="PF03033">
    <property type="entry name" value="Glyco_transf_28"/>
    <property type="match status" value="1"/>
</dbReference>
<dbReference type="HAMAP" id="MF_00033">
    <property type="entry name" value="MurG"/>
    <property type="match status" value="1"/>
</dbReference>
<keyword evidence="7" id="KW-0472">Membrane</keyword>
<sequence>MKIPAIIAIAAGGTGGHVFPAAALSGELQSRGIKTVLVTDQRGDPLTTDFPCDDKLVLQTCSPNPRRPVRFIADLFGIFKATLRAGSYLKQHGCSRVVGFGGYPSLPTLLAAKWLGLPIILHEQNAVLGRSNRLFAGSANWIASGFDNLERLPDKAKSRHVVTGNPLRPDILAHSKTPFPATDGKLHLLVLGGSLGARILSETVPAAMDLLPVELSKRLQVTAQITQDRLETAQAGFERAGVTAELAPFFDDIAGRLAKAHLVVARAGASTIAELAAIGRAAILVPLAIAMDDHQSGNANVLKQAGAADVISEEALTPEKLAAVLSVRLLDGDELAKRAKLAKTVARNNAAVMLADLVMEKGSK</sequence>
<dbReference type="GO" id="GO:0050511">
    <property type="term" value="F:undecaprenyldiphospho-muramoylpentapeptide beta-N-acetylglucosaminyltransferase activity"/>
    <property type="evidence" value="ECO:0007669"/>
    <property type="project" value="InterPro"/>
</dbReference>
<keyword evidence="6" id="KW-0573">Peptidoglycan synthesis</keyword>
<dbReference type="Pfam" id="PF04101">
    <property type="entry name" value="Glyco_tran_28_C"/>
    <property type="match status" value="1"/>
</dbReference>
<dbReference type="GO" id="GO:0009252">
    <property type="term" value="P:peptidoglycan biosynthetic process"/>
    <property type="evidence" value="ECO:0007669"/>
    <property type="project" value="UniProtKB-KW"/>
</dbReference>
<keyword evidence="3 12" id="KW-0328">Glycosyltransferase</keyword>
<evidence type="ECO:0000256" key="6">
    <source>
        <dbReference type="ARBA" id="ARBA00022984"/>
    </source>
</evidence>
<dbReference type="GO" id="GO:0071555">
    <property type="term" value="P:cell wall organization"/>
    <property type="evidence" value="ECO:0007669"/>
    <property type="project" value="UniProtKB-KW"/>
</dbReference>
<dbReference type="GO" id="GO:0051301">
    <property type="term" value="P:cell division"/>
    <property type="evidence" value="ECO:0007669"/>
    <property type="project" value="UniProtKB-KW"/>
</dbReference>
<dbReference type="AlphaFoldDB" id="A0A3B0SAE9"/>
<dbReference type="CDD" id="cd03785">
    <property type="entry name" value="GT28_MurG"/>
    <property type="match status" value="1"/>
</dbReference>
<keyword evidence="9" id="KW-0961">Cell wall biogenesis/degradation</keyword>
<reference evidence="12" key="1">
    <citation type="submission" date="2018-06" db="EMBL/GenBank/DDBJ databases">
        <authorList>
            <person name="Zhirakovskaya E."/>
        </authorList>
    </citation>
    <scope>NUCLEOTIDE SEQUENCE</scope>
</reference>
<dbReference type="GO" id="GO:0005975">
    <property type="term" value="P:carbohydrate metabolic process"/>
    <property type="evidence" value="ECO:0007669"/>
    <property type="project" value="InterPro"/>
</dbReference>
<dbReference type="InterPro" id="IPR007235">
    <property type="entry name" value="Glyco_trans_28_C"/>
</dbReference>
<evidence type="ECO:0000259" key="11">
    <source>
        <dbReference type="Pfam" id="PF04101"/>
    </source>
</evidence>
<gene>
    <name evidence="12" type="ORF">MNBD_ALPHA06-101</name>
</gene>
<evidence type="ECO:0000256" key="1">
    <source>
        <dbReference type="ARBA" id="ARBA00022475"/>
    </source>
</evidence>
<dbReference type="InterPro" id="IPR006009">
    <property type="entry name" value="GlcNAc_MurG"/>
</dbReference>
<accession>A0A3B0SAE9</accession>
<evidence type="ECO:0000256" key="2">
    <source>
        <dbReference type="ARBA" id="ARBA00022618"/>
    </source>
</evidence>
<evidence type="ECO:0000256" key="8">
    <source>
        <dbReference type="ARBA" id="ARBA00023306"/>
    </source>
</evidence>
<evidence type="ECO:0000259" key="10">
    <source>
        <dbReference type="Pfam" id="PF03033"/>
    </source>
</evidence>
<dbReference type="EC" id="2.4.1.227" evidence="12"/>
<feature type="domain" description="Glycosyl transferase family 28 C-terminal" evidence="11">
    <location>
        <begin position="188"/>
        <end position="346"/>
    </location>
</feature>
<name>A0A3B0SAE9_9ZZZZ</name>
<keyword evidence="1" id="KW-1003">Cell membrane</keyword>
<protein>
    <submittedName>
        <fullName evidence="12">UDP-N-acetylglucosamine--N-acetylmuramyl-(Pentapeptide) pyrophosphoryl-undecaprenol N-acetylglucosamine transferase</fullName>
        <ecNumber evidence="12">2.4.1.227</ecNumber>
    </submittedName>
</protein>
<organism evidence="12">
    <name type="scientific">hydrothermal vent metagenome</name>
    <dbReference type="NCBI Taxonomy" id="652676"/>
    <lineage>
        <taxon>unclassified sequences</taxon>
        <taxon>metagenomes</taxon>
        <taxon>ecological metagenomes</taxon>
    </lineage>
</organism>
<dbReference type="EMBL" id="UOEE01000245">
    <property type="protein sequence ID" value="VAV97488.1"/>
    <property type="molecule type" value="Genomic_DNA"/>
</dbReference>
<evidence type="ECO:0000256" key="7">
    <source>
        <dbReference type="ARBA" id="ARBA00023136"/>
    </source>
</evidence>
<dbReference type="PANTHER" id="PTHR21015">
    <property type="entry name" value="UDP-N-ACETYLGLUCOSAMINE--N-ACETYLMURAMYL-(PENTAPEPTIDE) PYROPHOSPHORYL-UNDECAPRENOL N-ACETYLGLUCOSAMINE TRANSFERASE 1"/>
    <property type="match status" value="1"/>
</dbReference>
<feature type="domain" description="Glycosyltransferase family 28 N-terminal" evidence="10">
    <location>
        <begin position="7"/>
        <end position="140"/>
    </location>
</feature>
<dbReference type="GO" id="GO:0008360">
    <property type="term" value="P:regulation of cell shape"/>
    <property type="evidence" value="ECO:0007669"/>
    <property type="project" value="UniProtKB-KW"/>
</dbReference>
<keyword evidence="4 12" id="KW-0808">Transferase</keyword>
<keyword evidence="5" id="KW-0133">Cell shape</keyword>
<dbReference type="Gene3D" id="3.40.50.2000">
    <property type="entry name" value="Glycogen Phosphorylase B"/>
    <property type="match status" value="2"/>
</dbReference>
<evidence type="ECO:0000256" key="4">
    <source>
        <dbReference type="ARBA" id="ARBA00022679"/>
    </source>
</evidence>
<proteinExistence type="inferred from homology"/>
<dbReference type="InterPro" id="IPR004276">
    <property type="entry name" value="GlycoTrans_28_N"/>
</dbReference>
<keyword evidence="2" id="KW-0132">Cell division</keyword>
<evidence type="ECO:0000256" key="3">
    <source>
        <dbReference type="ARBA" id="ARBA00022676"/>
    </source>
</evidence>
<evidence type="ECO:0000313" key="12">
    <source>
        <dbReference type="EMBL" id="VAV97488.1"/>
    </source>
</evidence>
<keyword evidence="8" id="KW-0131">Cell cycle</keyword>
<dbReference type="PANTHER" id="PTHR21015:SF22">
    <property type="entry name" value="GLYCOSYLTRANSFERASE"/>
    <property type="match status" value="1"/>
</dbReference>